<dbReference type="RefSeq" id="WP_160588560.1">
    <property type="nucleotide sequence ID" value="NZ_BMHN01000001.1"/>
</dbReference>
<evidence type="ECO:0000313" key="5">
    <source>
        <dbReference type="Proteomes" id="UP000470384"/>
    </source>
</evidence>
<evidence type="ECO:0000256" key="1">
    <source>
        <dbReference type="PIRNR" id="PIRNR006386"/>
    </source>
</evidence>
<proteinExistence type="inferred from homology"/>
<dbReference type="GO" id="GO:0018845">
    <property type="term" value="F:2-hydroxychromene-2-carboxylate isomerase activity"/>
    <property type="evidence" value="ECO:0007669"/>
    <property type="project" value="UniProtKB-UniRule"/>
</dbReference>
<dbReference type="InterPro" id="IPR036249">
    <property type="entry name" value="Thioredoxin-like_sf"/>
</dbReference>
<dbReference type="Proteomes" id="UP000470384">
    <property type="component" value="Unassembled WGS sequence"/>
</dbReference>
<dbReference type="OrthoDB" id="5244108at2"/>
<reference evidence="4 5" key="1">
    <citation type="journal article" date="2016" name="Int. J. Syst. Evol. Microbiol.">
        <title>Pyruvatibacter mobilis gen. nov., sp. nov., a marine bacterium from the culture broth of Picochlorum sp. 122.</title>
        <authorList>
            <person name="Wang G."/>
            <person name="Tang M."/>
            <person name="Wu H."/>
            <person name="Dai S."/>
            <person name="Li T."/>
            <person name="Chen C."/>
            <person name="He H."/>
            <person name="Fan J."/>
            <person name="Xiang W."/>
            <person name="Li X."/>
        </authorList>
    </citation>
    <scope>NUCLEOTIDE SEQUENCE [LARGE SCALE GENOMIC DNA]</scope>
    <source>
        <strain evidence="4 5">GYP-11</strain>
    </source>
</reference>
<accession>A0A845QD27</accession>
<feature type="domain" description="DSBA-like thioredoxin" evidence="3">
    <location>
        <begin position="6"/>
        <end position="189"/>
    </location>
</feature>
<comment type="catalytic activity">
    <reaction evidence="1">
        <text>2-hydroxychromene-2-carboxylate = (3E)-4-(2-hydroxyphenyl)-2-oxobut-3-enoate</text>
        <dbReference type="Rhea" id="RHEA:27401"/>
        <dbReference type="ChEBI" id="CHEBI:59350"/>
        <dbReference type="ChEBI" id="CHEBI:59353"/>
        <dbReference type="EC" id="5.99.1.4"/>
    </reaction>
</comment>
<organism evidence="4 5">
    <name type="scientific">Pyruvatibacter mobilis</name>
    <dbReference type="NCBI Taxonomy" id="1712261"/>
    <lineage>
        <taxon>Bacteria</taxon>
        <taxon>Pseudomonadati</taxon>
        <taxon>Pseudomonadota</taxon>
        <taxon>Alphaproteobacteria</taxon>
        <taxon>Hyphomicrobiales</taxon>
        <taxon>Parvibaculaceae</taxon>
        <taxon>Pyruvatibacter</taxon>
    </lineage>
</organism>
<protein>
    <recommendedName>
        <fullName evidence="1">2-hydroxychromene-2-carboxylate isomerase</fullName>
        <ecNumber evidence="1">5.99.1.4</ecNumber>
    </recommendedName>
</protein>
<comment type="caution">
    <text evidence="4">The sequence shown here is derived from an EMBL/GenBank/DDBJ whole genome shotgun (WGS) entry which is preliminary data.</text>
</comment>
<dbReference type="InterPro" id="IPR014440">
    <property type="entry name" value="HCCAis_GSTk"/>
</dbReference>
<comment type="similarity">
    <text evidence="1">Belongs to the GST superfamily. NadH family.</text>
</comment>
<dbReference type="PANTHER" id="PTHR42943:SF2">
    <property type="entry name" value="GLUTATHIONE S-TRANSFERASE KAPPA 1"/>
    <property type="match status" value="1"/>
</dbReference>
<dbReference type="SUPFAM" id="SSF52833">
    <property type="entry name" value="Thioredoxin-like"/>
    <property type="match status" value="1"/>
</dbReference>
<evidence type="ECO:0000259" key="3">
    <source>
        <dbReference type="Pfam" id="PF01323"/>
    </source>
</evidence>
<name>A0A845QD27_9HYPH</name>
<dbReference type="AlphaFoldDB" id="A0A845QD27"/>
<dbReference type="Gene3D" id="3.40.30.10">
    <property type="entry name" value="Glutaredoxin"/>
    <property type="match status" value="1"/>
</dbReference>
<dbReference type="EMBL" id="WXYQ01000009">
    <property type="protein sequence ID" value="NBG96493.1"/>
    <property type="molecule type" value="Genomic_DNA"/>
</dbReference>
<evidence type="ECO:0000313" key="4">
    <source>
        <dbReference type="EMBL" id="NBG96493.1"/>
    </source>
</evidence>
<dbReference type="GO" id="GO:0016491">
    <property type="term" value="F:oxidoreductase activity"/>
    <property type="evidence" value="ECO:0007669"/>
    <property type="project" value="InterPro"/>
</dbReference>
<dbReference type="EC" id="5.99.1.4" evidence="1"/>
<dbReference type="GeneID" id="300654143"/>
<dbReference type="InterPro" id="IPR001853">
    <property type="entry name" value="DSBA-like_thioredoxin_dom"/>
</dbReference>
<dbReference type="Pfam" id="PF01323">
    <property type="entry name" value="DSBA"/>
    <property type="match status" value="1"/>
</dbReference>
<dbReference type="PANTHER" id="PTHR42943">
    <property type="entry name" value="GLUTATHIONE S-TRANSFERASE KAPPA"/>
    <property type="match status" value="1"/>
</dbReference>
<feature type="active site" description="Nucleophile" evidence="2">
    <location>
        <position position="14"/>
    </location>
</feature>
<dbReference type="InterPro" id="IPR051924">
    <property type="entry name" value="GST_Kappa/NadH"/>
</dbReference>
<keyword evidence="1" id="KW-0413">Isomerase</keyword>
<keyword evidence="5" id="KW-1185">Reference proteome</keyword>
<gene>
    <name evidence="4" type="ORF">GTQ45_12185</name>
</gene>
<dbReference type="PIRSF" id="PIRSF006386">
    <property type="entry name" value="HCCAis_GSTk"/>
    <property type="match status" value="1"/>
</dbReference>
<evidence type="ECO:0000256" key="2">
    <source>
        <dbReference type="PIRSR" id="PIRSR006386-1"/>
    </source>
</evidence>
<sequence length="198" mass="21567">MSDAPIRFYFSLRSPYVWLATEEIVRAGISVEPIPVVGFAAGTVFSDPVANPPRLAYVIEDVARIAARHDLALMPPVDTQDWAAVHNAVEFAKQQGRGMAFTQIAARLRWTQSLDLADPEVIAGAAEAAGIDPDGAVAAMGDTSVRARMIEAYTPRIEADQVFGVPFFAFDADGRTHRYWGQDRIAMMLEDARAMGVV</sequence>